<comment type="subunit">
    <text evidence="7 20">Monomer.</text>
</comment>
<dbReference type="InterPro" id="IPR015911">
    <property type="entry name" value="Phosphoglycerate_kinase_CS"/>
</dbReference>
<dbReference type="OrthoDB" id="275353at2759"/>
<dbReference type="SUPFAM" id="SSF53748">
    <property type="entry name" value="Phosphoglycerate kinase"/>
    <property type="match status" value="1"/>
</dbReference>
<dbReference type="AlphaFoldDB" id="A0A8H3L1L8"/>
<dbReference type="GO" id="GO:0005829">
    <property type="term" value="C:cytosol"/>
    <property type="evidence" value="ECO:0007669"/>
    <property type="project" value="TreeGrafter"/>
</dbReference>
<keyword evidence="12" id="KW-0547">Nucleotide-binding</keyword>
<dbReference type="PRINTS" id="PR00477">
    <property type="entry name" value="PHGLYCKINASE"/>
</dbReference>
<evidence type="ECO:0000256" key="14">
    <source>
        <dbReference type="ARBA" id="ARBA00022840"/>
    </source>
</evidence>
<reference evidence="21" key="1">
    <citation type="submission" date="2019-10" db="EMBL/GenBank/DDBJ databases">
        <title>Conservation and host-specific expression of non-tandemly repeated heterogenous ribosome RNA gene in arbuscular mycorrhizal fungi.</title>
        <authorList>
            <person name="Maeda T."/>
            <person name="Kobayashi Y."/>
            <person name="Nakagawa T."/>
            <person name="Ezawa T."/>
            <person name="Yamaguchi K."/>
            <person name="Bino T."/>
            <person name="Nishimoto Y."/>
            <person name="Shigenobu S."/>
            <person name="Kawaguchi M."/>
        </authorList>
    </citation>
    <scope>NUCLEOTIDE SEQUENCE</scope>
    <source>
        <strain evidence="21">HR1</strain>
    </source>
</reference>
<keyword evidence="9" id="KW-0963">Cytoplasm</keyword>
<keyword evidence="15" id="KW-0460">Magnesium</keyword>
<dbReference type="PROSITE" id="PS00111">
    <property type="entry name" value="PGLYCERATE_KINASE"/>
    <property type="match status" value="1"/>
</dbReference>
<evidence type="ECO:0000256" key="4">
    <source>
        <dbReference type="ARBA" id="ARBA00004496"/>
    </source>
</evidence>
<evidence type="ECO:0000256" key="9">
    <source>
        <dbReference type="ARBA" id="ARBA00022490"/>
    </source>
</evidence>
<dbReference type="GO" id="GO:0043531">
    <property type="term" value="F:ADP binding"/>
    <property type="evidence" value="ECO:0007669"/>
    <property type="project" value="TreeGrafter"/>
</dbReference>
<sequence length="642" mass="71651">MKRPIKKFTNRSHPYQYNQRNFATIPEAKRAGAIDRIENGETKLKLLTLFQENMNYIKLTEIPQTYFLRFDRALEYTGKFIYRINDEMPNILTQYESENGKEIIVRLSEPYQIKKCDILPKINHDSYNSEMNERKEVKYQVHQNREQSVEIIGEWLNKQHTDEMEEDIQNYDKEKIEVKGAINLRVIFDDDDLNYISPLQRDVLEFLFREFKSFETTPEGSIDSQLGLSNKISIQDIDVKDKNVLIRVDFNVPLQDGKISNNQRIVAALPTIKYALDNGAKAVILMSHLGRPDGKPNPKYTLRPVAEEVSRLLGKKVMFLNNCVGPEVETAAKNATEGQIILLENLRFHIEEEGSGKDDEGKKIKASSEDIEKFRASLSKLGDVYVNDAFGTAHRPHSSMVGVNLPIRAAGFLLKKELDFFGKALENPERPFLAILGGAKVSDKIKLINNLLDKVDSMIITGGMAFTFKKTLDGVKIGNSLFDEDGSKTVADLVEKAKKKGVKLVFPVDYVTGDKFDKDANTGYATDETGIPDGWLGLDSGKKTNELFRQAILEAKTILWNGPTGVFEFDKFAVGTKSALDAVIEATQNGVITIVGGGDTATAVAKWGAEDKISHVSTGGGASLELLEGKELPGVAALSAKL</sequence>
<evidence type="ECO:0000256" key="16">
    <source>
        <dbReference type="ARBA" id="ARBA00023128"/>
    </source>
</evidence>
<dbReference type="PANTHER" id="PTHR11406">
    <property type="entry name" value="PHOSPHOGLYCERATE KINASE"/>
    <property type="match status" value="1"/>
</dbReference>
<evidence type="ECO:0000256" key="12">
    <source>
        <dbReference type="ARBA" id="ARBA00022741"/>
    </source>
</evidence>
<evidence type="ECO:0000256" key="11">
    <source>
        <dbReference type="ARBA" id="ARBA00022723"/>
    </source>
</evidence>
<evidence type="ECO:0000256" key="6">
    <source>
        <dbReference type="ARBA" id="ARBA00008982"/>
    </source>
</evidence>
<dbReference type="EC" id="2.7.2.3" evidence="8 19"/>
<comment type="pathway">
    <text evidence="5">Carbohydrate degradation; glycolysis; pyruvate from D-glyceraldehyde 3-phosphate: step 2/5.</text>
</comment>
<dbReference type="Proteomes" id="UP000615446">
    <property type="component" value="Unassembled WGS sequence"/>
</dbReference>
<dbReference type="InterPro" id="IPR001576">
    <property type="entry name" value="Phosphoglycerate_kinase"/>
</dbReference>
<dbReference type="FunFam" id="3.40.50.1260:FF:000019">
    <property type="entry name" value="Phosphoglycerate kinase 1"/>
    <property type="match status" value="1"/>
</dbReference>
<evidence type="ECO:0000256" key="15">
    <source>
        <dbReference type="ARBA" id="ARBA00022842"/>
    </source>
</evidence>
<keyword evidence="14" id="KW-0067">ATP-binding</keyword>
<dbReference type="GO" id="GO:0006096">
    <property type="term" value="P:glycolytic process"/>
    <property type="evidence" value="ECO:0007669"/>
    <property type="project" value="UniProtKB-KW"/>
</dbReference>
<evidence type="ECO:0000256" key="10">
    <source>
        <dbReference type="ARBA" id="ARBA00022679"/>
    </source>
</evidence>
<evidence type="ECO:0000256" key="13">
    <source>
        <dbReference type="ARBA" id="ARBA00022777"/>
    </source>
</evidence>
<dbReference type="GO" id="GO:0004618">
    <property type="term" value="F:phosphoglycerate kinase activity"/>
    <property type="evidence" value="ECO:0007669"/>
    <property type="project" value="UniProtKB-EC"/>
</dbReference>
<accession>A0A8H3L1L8</accession>
<dbReference type="Gene3D" id="3.40.50.1260">
    <property type="entry name" value="Phosphoglycerate kinase, N-terminal domain"/>
    <property type="match status" value="3"/>
</dbReference>
<dbReference type="InterPro" id="IPR015824">
    <property type="entry name" value="Phosphoglycerate_kinase_N"/>
</dbReference>
<organism evidence="21 22">
    <name type="scientific">Rhizophagus clarus</name>
    <dbReference type="NCBI Taxonomy" id="94130"/>
    <lineage>
        <taxon>Eukaryota</taxon>
        <taxon>Fungi</taxon>
        <taxon>Fungi incertae sedis</taxon>
        <taxon>Mucoromycota</taxon>
        <taxon>Glomeromycotina</taxon>
        <taxon>Glomeromycetes</taxon>
        <taxon>Glomerales</taxon>
        <taxon>Glomeraceae</taxon>
        <taxon>Rhizophagus</taxon>
    </lineage>
</organism>
<comment type="function">
    <text evidence="18">Catalyzes one of the two ATP producing reactions in the glycolytic pathway via the reversible conversion of 1,3-diphosphoglycerate to 3-phosphoglycerate. Both L- and D- forms of purine and pyrimidine nucleotides can be used as substrates, but the activity is much lower on pyrimidines. Negatively regulates the biosynthesis of acetyl-CoA from pyruvate in the mitochondrion.</text>
</comment>
<proteinExistence type="inferred from homology"/>
<evidence type="ECO:0000256" key="2">
    <source>
        <dbReference type="ARBA" id="ARBA00001946"/>
    </source>
</evidence>
<dbReference type="GO" id="GO:0005739">
    <property type="term" value="C:mitochondrion"/>
    <property type="evidence" value="ECO:0007669"/>
    <property type="project" value="UniProtKB-SubCell"/>
</dbReference>
<evidence type="ECO:0000256" key="19">
    <source>
        <dbReference type="RuleBase" id="RU000532"/>
    </source>
</evidence>
<dbReference type="GO" id="GO:0005524">
    <property type="term" value="F:ATP binding"/>
    <property type="evidence" value="ECO:0007669"/>
    <property type="project" value="UniProtKB-KW"/>
</dbReference>
<keyword evidence="13 19" id="KW-0418">Kinase</keyword>
<dbReference type="EMBL" id="BLAL01000040">
    <property type="protein sequence ID" value="GES78954.1"/>
    <property type="molecule type" value="Genomic_DNA"/>
</dbReference>
<dbReference type="InterPro" id="IPR036043">
    <property type="entry name" value="Phosphoglycerate_kinase_sf"/>
</dbReference>
<evidence type="ECO:0000256" key="5">
    <source>
        <dbReference type="ARBA" id="ARBA00004838"/>
    </source>
</evidence>
<dbReference type="GO" id="GO:0046872">
    <property type="term" value="F:metal ion binding"/>
    <property type="evidence" value="ECO:0007669"/>
    <property type="project" value="UniProtKB-KW"/>
</dbReference>
<gene>
    <name evidence="21" type="ORF">RCL2_000626500</name>
</gene>
<dbReference type="PANTHER" id="PTHR11406:SF0">
    <property type="entry name" value="PHOSPHOGLYCERATE KINASE"/>
    <property type="match status" value="1"/>
</dbReference>
<comment type="subcellular location">
    <subcellularLocation>
        <location evidence="4">Cytoplasm</location>
    </subcellularLocation>
    <subcellularLocation>
        <location evidence="3">Mitochondrion</location>
    </subcellularLocation>
</comment>
<comment type="similarity">
    <text evidence="6 19">Belongs to the phosphoglycerate kinase family.</text>
</comment>
<evidence type="ECO:0000313" key="22">
    <source>
        <dbReference type="Proteomes" id="UP000615446"/>
    </source>
</evidence>
<evidence type="ECO:0000256" key="20">
    <source>
        <dbReference type="RuleBase" id="RU000696"/>
    </source>
</evidence>
<evidence type="ECO:0000256" key="7">
    <source>
        <dbReference type="ARBA" id="ARBA00011245"/>
    </source>
</evidence>
<comment type="caution">
    <text evidence="21">The sequence shown here is derived from an EMBL/GenBank/DDBJ whole genome shotgun (WGS) entry which is preliminary data.</text>
</comment>
<evidence type="ECO:0000256" key="1">
    <source>
        <dbReference type="ARBA" id="ARBA00000642"/>
    </source>
</evidence>
<dbReference type="CDD" id="cd00318">
    <property type="entry name" value="Phosphoglycerate_kinase"/>
    <property type="match status" value="1"/>
</dbReference>
<dbReference type="HAMAP" id="MF_00145">
    <property type="entry name" value="Phosphoglyc_kinase"/>
    <property type="match status" value="1"/>
</dbReference>
<keyword evidence="11" id="KW-0479">Metal-binding</keyword>
<evidence type="ECO:0000313" key="21">
    <source>
        <dbReference type="EMBL" id="GES78954.1"/>
    </source>
</evidence>
<comment type="catalytic activity">
    <reaction evidence="1 19">
        <text>(2R)-3-phosphoglycerate + ATP = (2R)-3-phospho-glyceroyl phosphate + ADP</text>
        <dbReference type="Rhea" id="RHEA:14801"/>
        <dbReference type="ChEBI" id="CHEBI:30616"/>
        <dbReference type="ChEBI" id="CHEBI:57604"/>
        <dbReference type="ChEBI" id="CHEBI:58272"/>
        <dbReference type="ChEBI" id="CHEBI:456216"/>
        <dbReference type="EC" id="2.7.2.3"/>
    </reaction>
</comment>
<keyword evidence="10 19" id="KW-0808">Transferase</keyword>
<protein>
    <recommendedName>
        <fullName evidence="8 19">Phosphoglycerate kinase</fullName>
        <ecNumber evidence="8 19">2.7.2.3</ecNumber>
    </recommendedName>
</protein>
<dbReference type="GO" id="GO:0006094">
    <property type="term" value="P:gluconeogenesis"/>
    <property type="evidence" value="ECO:0007669"/>
    <property type="project" value="TreeGrafter"/>
</dbReference>
<comment type="cofactor">
    <cofactor evidence="2">
        <name>Mg(2+)</name>
        <dbReference type="ChEBI" id="CHEBI:18420"/>
    </cofactor>
</comment>
<dbReference type="Pfam" id="PF00162">
    <property type="entry name" value="PGK"/>
    <property type="match status" value="1"/>
</dbReference>
<evidence type="ECO:0000256" key="17">
    <source>
        <dbReference type="ARBA" id="ARBA00023152"/>
    </source>
</evidence>
<evidence type="ECO:0000256" key="8">
    <source>
        <dbReference type="ARBA" id="ARBA00013061"/>
    </source>
</evidence>
<keyword evidence="16" id="KW-0496">Mitochondrion</keyword>
<name>A0A8H3L1L8_9GLOM</name>
<dbReference type="FunFam" id="3.40.50.1260:FF:000003">
    <property type="entry name" value="Phosphoglycerate kinase"/>
    <property type="match status" value="1"/>
</dbReference>
<evidence type="ECO:0000256" key="3">
    <source>
        <dbReference type="ARBA" id="ARBA00004173"/>
    </source>
</evidence>
<evidence type="ECO:0000256" key="18">
    <source>
        <dbReference type="ARBA" id="ARBA00049965"/>
    </source>
</evidence>
<keyword evidence="17" id="KW-0324">Glycolysis</keyword>